<comment type="caution">
    <text evidence="2">The sequence shown here is derived from an EMBL/GenBank/DDBJ whole genome shotgun (WGS) entry which is preliminary data.</text>
</comment>
<feature type="signal peptide" evidence="1">
    <location>
        <begin position="1"/>
        <end position="20"/>
    </location>
</feature>
<feature type="chain" id="PRO_5043527789" evidence="1">
    <location>
        <begin position="21"/>
        <end position="88"/>
    </location>
</feature>
<name>A0AAV1RSM2_9ROSI</name>
<organism evidence="2 3">
    <name type="scientific">Dovyalis caffra</name>
    <dbReference type="NCBI Taxonomy" id="77055"/>
    <lineage>
        <taxon>Eukaryota</taxon>
        <taxon>Viridiplantae</taxon>
        <taxon>Streptophyta</taxon>
        <taxon>Embryophyta</taxon>
        <taxon>Tracheophyta</taxon>
        <taxon>Spermatophyta</taxon>
        <taxon>Magnoliopsida</taxon>
        <taxon>eudicotyledons</taxon>
        <taxon>Gunneridae</taxon>
        <taxon>Pentapetalae</taxon>
        <taxon>rosids</taxon>
        <taxon>fabids</taxon>
        <taxon>Malpighiales</taxon>
        <taxon>Salicaceae</taxon>
        <taxon>Flacourtieae</taxon>
        <taxon>Dovyalis</taxon>
    </lineage>
</organism>
<evidence type="ECO:0000256" key="1">
    <source>
        <dbReference type="SAM" id="SignalP"/>
    </source>
</evidence>
<dbReference type="EMBL" id="CAWUPB010001116">
    <property type="protein sequence ID" value="CAK7338443.1"/>
    <property type="molecule type" value="Genomic_DNA"/>
</dbReference>
<proteinExistence type="predicted"/>
<sequence>MTGVVPKTAGILRWVCLVLSGKIWLQSKDNHSLYLLQDNSVNVLKLGKISWTKEGLKMVQSISLHLAVVIHQKLVWYCKLDKMWQANA</sequence>
<reference evidence="2 3" key="1">
    <citation type="submission" date="2024-01" db="EMBL/GenBank/DDBJ databases">
        <authorList>
            <person name="Waweru B."/>
        </authorList>
    </citation>
    <scope>NUCLEOTIDE SEQUENCE [LARGE SCALE GENOMIC DNA]</scope>
</reference>
<dbReference type="AlphaFoldDB" id="A0AAV1RSM2"/>
<evidence type="ECO:0000313" key="3">
    <source>
        <dbReference type="Proteomes" id="UP001314170"/>
    </source>
</evidence>
<keyword evidence="3" id="KW-1185">Reference proteome</keyword>
<dbReference type="Proteomes" id="UP001314170">
    <property type="component" value="Unassembled WGS sequence"/>
</dbReference>
<keyword evidence="1" id="KW-0732">Signal</keyword>
<gene>
    <name evidence="2" type="ORF">DCAF_LOCUS13490</name>
</gene>
<evidence type="ECO:0000313" key="2">
    <source>
        <dbReference type="EMBL" id="CAK7338443.1"/>
    </source>
</evidence>
<accession>A0AAV1RSM2</accession>
<protein>
    <submittedName>
        <fullName evidence="2">Uncharacterized protein</fullName>
    </submittedName>
</protein>